<keyword evidence="1" id="KW-0812">Transmembrane</keyword>
<dbReference type="RefSeq" id="WP_125592052.1">
    <property type="nucleotide sequence ID" value="NZ_QHHU01000042.1"/>
</dbReference>
<gene>
    <name evidence="2" type="ORF">DMA12_28415</name>
</gene>
<reference evidence="2 3" key="1">
    <citation type="submission" date="2018-05" db="EMBL/GenBank/DDBJ databases">
        <title>Evolution of GPA BGCs.</title>
        <authorList>
            <person name="Waglechner N."/>
            <person name="Wright G.D."/>
        </authorList>
    </citation>
    <scope>NUCLEOTIDE SEQUENCE [LARGE SCALE GENOMIC DNA]</scope>
    <source>
        <strain evidence="2 3">DSM 5908</strain>
    </source>
</reference>
<evidence type="ECO:0000313" key="2">
    <source>
        <dbReference type="EMBL" id="RSM40046.1"/>
    </source>
</evidence>
<sequence length="396" mass="44428">MTDSMRASVAHRMVPPECRLRLVQHIPFLTSLDAVPARIESSEPGLDLQMYTPALEGELRRYLPHRVATFDVTDVEAGGGEPRFRLRSAKCRLWDSGACVLEIGYDVDVAGMSCQELRHAIDRLHELAPERWSETAARCADHFAANLGGGRSEPTTVWVHDTLIFSGLAARAGEEIADYYSDGGARHELTMERHRWPLRLGLTACLVTDDADCRKAAIRVIEAHQALWATAIEYDRQLFRVLAQEAAGKGVRRLEEELDELLRVQRKISDFASKVSATPVHLSRLDQQLWVAVRESWRLQDQIDGLTGRLGTLRSSYSELANRIGTRRSRRLSYFLVVFTLLSAVSTAASLRVFVQQDLQPANADSVRWLLVFAGIAAVLAVVLVVFVARGYRRRR</sequence>
<dbReference type="Proteomes" id="UP000286716">
    <property type="component" value="Unassembled WGS sequence"/>
</dbReference>
<dbReference type="AlphaFoldDB" id="A0A428WAB9"/>
<accession>A0A428WAB9</accession>
<name>A0A428WAB9_AMYBA</name>
<keyword evidence="1" id="KW-0472">Membrane</keyword>
<evidence type="ECO:0000256" key="1">
    <source>
        <dbReference type="SAM" id="Phobius"/>
    </source>
</evidence>
<organism evidence="2 3">
    <name type="scientific">Amycolatopsis balhimycina DSM 5908</name>
    <dbReference type="NCBI Taxonomy" id="1081091"/>
    <lineage>
        <taxon>Bacteria</taxon>
        <taxon>Bacillati</taxon>
        <taxon>Actinomycetota</taxon>
        <taxon>Actinomycetes</taxon>
        <taxon>Pseudonocardiales</taxon>
        <taxon>Pseudonocardiaceae</taxon>
        <taxon>Amycolatopsis</taxon>
    </lineage>
</organism>
<protein>
    <submittedName>
        <fullName evidence="2">Uncharacterized protein</fullName>
    </submittedName>
</protein>
<dbReference type="OrthoDB" id="9891935at2"/>
<feature type="transmembrane region" description="Helical" evidence="1">
    <location>
        <begin position="367"/>
        <end position="389"/>
    </location>
</feature>
<evidence type="ECO:0000313" key="3">
    <source>
        <dbReference type="Proteomes" id="UP000286716"/>
    </source>
</evidence>
<keyword evidence="1" id="KW-1133">Transmembrane helix</keyword>
<proteinExistence type="predicted"/>
<feature type="transmembrane region" description="Helical" evidence="1">
    <location>
        <begin position="332"/>
        <end position="355"/>
    </location>
</feature>
<keyword evidence="3" id="KW-1185">Reference proteome</keyword>
<dbReference type="EMBL" id="QHHU01000042">
    <property type="protein sequence ID" value="RSM40046.1"/>
    <property type="molecule type" value="Genomic_DNA"/>
</dbReference>
<comment type="caution">
    <text evidence="2">The sequence shown here is derived from an EMBL/GenBank/DDBJ whole genome shotgun (WGS) entry which is preliminary data.</text>
</comment>